<dbReference type="GO" id="GO:0003924">
    <property type="term" value="F:GTPase activity"/>
    <property type="evidence" value="ECO:0007669"/>
    <property type="project" value="UniProtKB-UniRule"/>
</dbReference>
<keyword evidence="3 9" id="KW-0690">Ribosome biogenesis</keyword>
<evidence type="ECO:0000256" key="3">
    <source>
        <dbReference type="ARBA" id="ARBA00022517"/>
    </source>
</evidence>
<organism evidence="14 15">
    <name type="scientific">Anoxynatronum buryatiense</name>
    <dbReference type="NCBI Taxonomy" id="489973"/>
    <lineage>
        <taxon>Bacteria</taxon>
        <taxon>Bacillati</taxon>
        <taxon>Bacillota</taxon>
        <taxon>Clostridia</taxon>
        <taxon>Eubacteriales</taxon>
        <taxon>Clostridiaceae</taxon>
        <taxon>Anoxynatronum</taxon>
    </lineage>
</organism>
<feature type="domain" description="Era-type G" evidence="13">
    <location>
        <begin position="4"/>
        <end position="171"/>
    </location>
</feature>
<comment type="similarity">
    <text evidence="1 9 10 11">Belongs to the TRAFAC class TrmE-Era-EngA-EngB-Septin-like GTPase superfamily. Era GTPase family.</text>
</comment>
<feature type="binding site" evidence="9">
    <location>
        <begin position="12"/>
        <end position="19"/>
    </location>
    <ligand>
        <name>GTP</name>
        <dbReference type="ChEBI" id="CHEBI:37565"/>
    </ligand>
</feature>
<dbReference type="AlphaFoldDB" id="A0AA45WSW8"/>
<feature type="region of interest" description="G5" evidence="10">
    <location>
        <begin position="150"/>
        <end position="152"/>
    </location>
</feature>
<protein>
    <recommendedName>
        <fullName evidence="2 9">GTPase Era</fullName>
    </recommendedName>
</protein>
<dbReference type="Pfam" id="PF07650">
    <property type="entry name" value="KH_2"/>
    <property type="match status" value="1"/>
</dbReference>
<dbReference type="EMBL" id="FXUF01000001">
    <property type="protein sequence ID" value="SMP39435.1"/>
    <property type="molecule type" value="Genomic_DNA"/>
</dbReference>
<gene>
    <name evidence="9" type="primary">era</name>
    <name evidence="14" type="ORF">SAMN06296020_101226</name>
</gene>
<evidence type="ECO:0000256" key="8">
    <source>
        <dbReference type="ARBA" id="ARBA00023136"/>
    </source>
</evidence>
<feature type="region of interest" description="G1" evidence="10">
    <location>
        <begin position="12"/>
        <end position="19"/>
    </location>
</feature>
<dbReference type="InterPro" id="IPR005662">
    <property type="entry name" value="GTPase_Era-like"/>
</dbReference>
<dbReference type="SUPFAM" id="SSF52540">
    <property type="entry name" value="P-loop containing nucleoside triphosphate hydrolases"/>
    <property type="match status" value="1"/>
</dbReference>
<evidence type="ECO:0000256" key="1">
    <source>
        <dbReference type="ARBA" id="ARBA00007921"/>
    </source>
</evidence>
<dbReference type="GO" id="GO:0070181">
    <property type="term" value="F:small ribosomal subunit rRNA binding"/>
    <property type="evidence" value="ECO:0007669"/>
    <property type="project" value="UniProtKB-UniRule"/>
</dbReference>
<evidence type="ECO:0000259" key="12">
    <source>
        <dbReference type="PROSITE" id="PS50823"/>
    </source>
</evidence>
<feature type="domain" description="KH type-2" evidence="12">
    <location>
        <begin position="202"/>
        <end position="280"/>
    </location>
</feature>
<dbReference type="CDD" id="cd04163">
    <property type="entry name" value="Era"/>
    <property type="match status" value="1"/>
</dbReference>
<feature type="binding site" evidence="9">
    <location>
        <begin position="121"/>
        <end position="124"/>
    </location>
    <ligand>
        <name>GTP</name>
        <dbReference type="ChEBI" id="CHEBI:37565"/>
    </ligand>
</feature>
<sequence length="296" mass="33619">MTFKSGFVAVVGRPNVGKSTLMNRLIGEKVAIMSSKPQTTRNSIRGVLNRPGSQMVLVDTPGLHRPKNKLGDFMMQSAMNTLADVDVILYLVEPENDIGPGDRYIMEMLAEIKTPVILVINKIDLSNGEQLDHCYGLYETTGRFQRIIPLSATLGVNLEQLLRELEAHLPEGPRYFPEDMITDQPERVIMAELIREKVLQYLEQEIPHGVAVMTERMRLNEEKQLMEVQATIFCEKKSHKGMIIGKNGRKLKGIGKSAREDMERFLGVKVYLELWVKVKEGWRDQAASLRDFGYDE</sequence>
<dbReference type="NCBIfam" id="NF000908">
    <property type="entry name" value="PRK00089.1"/>
    <property type="match status" value="1"/>
</dbReference>
<keyword evidence="15" id="KW-1185">Reference proteome</keyword>
<evidence type="ECO:0000256" key="7">
    <source>
        <dbReference type="ARBA" id="ARBA00023134"/>
    </source>
</evidence>
<comment type="function">
    <text evidence="9">An essential GTPase that binds both GDP and GTP, with rapid nucleotide exchange. Plays a role in 16S rRNA processing and 30S ribosomal subunit biogenesis and possibly also in cell cycle regulation and energy metabolism.</text>
</comment>
<dbReference type="Gene3D" id="3.40.50.300">
    <property type="entry name" value="P-loop containing nucleotide triphosphate hydrolases"/>
    <property type="match status" value="1"/>
</dbReference>
<dbReference type="InterPro" id="IPR009019">
    <property type="entry name" value="KH_sf_prok-type"/>
</dbReference>
<keyword evidence="6 9" id="KW-0694">RNA-binding</keyword>
<dbReference type="InterPro" id="IPR005225">
    <property type="entry name" value="Small_GTP-bd"/>
</dbReference>
<dbReference type="FunFam" id="3.30.300.20:FF:000003">
    <property type="entry name" value="GTPase Era"/>
    <property type="match status" value="1"/>
</dbReference>
<feature type="region of interest" description="G2" evidence="10">
    <location>
        <begin position="38"/>
        <end position="42"/>
    </location>
</feature>
<comment type="caution">
    <text evidence="14">The sequence shown here is derived from an EMBL/GenBank/DDBJ whole genome shotgun (WGS) entry which is preliminary data.</text>
</comment>
<dbReference type="GO" id="GO:0005829">
    <property type="term" value="C:cytosol"/>
    <property type="evidence" value="ECO:0007669"/>
    <property type="project" value="TreeGrafter"/>
</dbReference>
<dbReference type="PANTHER" id="PTHR42698:SF1">
    <property type="entry name" value="GTPASE ERA, MITOCHONDRIAL"/>
    <property type="match status" value="1"/>
</dbReference>
<keyword evidence="5 9" id="KW-0547">Nucleotide-binding</keyword>
<dbReference type="InterPro" id="IPR006073">
    <property type="entry name" value="GTP-bd"/>
</dbReference>
<evidence type="ECO:0000313" key="14">
    <source>
        <dbReference type="EMBL" id="SMP39435.1"/>
    </source>
</evidence>
<dbReference type="Pfam" id="PF01926">
    <property type="entry name" value="MMR_HSR1"/>
    <property type="match status" value="1"/>
</dbReference>
<dbReference type="RefSeq" id="WP_283407585.1">
    <property type="nucleotide sequence ID" value="NZ_FXUF01000001.1"/>
</dbReference>
<evidence type="ECO:0000256" key="11">
    <source>
        <dbReference type="RuleBase" id="RU003761"/>
    </source>
</evidence>
<keyword evidence="8 9" id="KW-0472">Membrane</keyword>
<dbReference type="GO" id="GO:0005886">
    <property type="term" value="C:plasma membrane"/>
    <property type="evidence" value="ECO:0007669"/>
    <property type="project" value="UniProtKB-SubCell"/>
</dbReference>
<dbReference type="PANTHER" id="PTHR42698">
    <property type="entry name" value="GTPASE ERA"/>
    <property type="match status" value="1"/>
</dbReference>
<feature type="region of interest" description="G4" evidence="10">
    <location>
        <begin position="121"/>
        <end position="124"/>
    </location>
</feature>
<feature type="binding site" evidence="9">
    <location>
        <begin position="59"/>
        <end position="63"/>
    </location>
    <ligand>
        <name>GTP</name>
        <dbReference type="ChEBI" id="CHEBI:37565"/>
    </ligand>
</feature>
<evidence type="ECO:0000256" key="10">
    <source>
        <dbReference type="PROSITE-ProRule" id="PRU01050"/>
    </source>
</evidence>
<evidence type="ECO:0000256" key="4">
    <source>
        <dbReference type="ARBA" id="ARBA00022730"/>
    </source>
</evidence>
<evidence type="ECO:0000313" key="15">
    <source>
        <dbReference type="Proteomes" id="UP001158066"/>
    </source>
</evidence>
<accession>A0AA45WSW8</accession>
<evidence type="ECO:0000256" key="2">
    <source>
        <dbReference type="ARBA" id="ARBA00020484"/>
    </source>
</evidence>
<dbReference type="PROSITE" id="PS50823">
    <property type="entry name" value="KH_TYPE_2"/>
    <property type="match status" value="1"/>
</dbReference>
<keyword evidence="9" id="KW-1003">Cell membrane</keyword>
<dbReference type="InterPro" id="IPR004044">
    <property type="entry name" value="KH_dom_type_2"/>
</dbReference>
<comment type="subcellular location">
    <subcellularLocation>
        <location evidence="9">Cytoplasm</location>
    </subcellularLocation>
    <subcellularLocation>
        <location evidence="9">Cell membrane</location>
        <topology evidence="9">Peripheral membrane protein</topology>
    </subcellularLocation>
</comment>
<dbReference type="PROSITE" id="PS51713">
    <property type="entry name" value="G_ERA"/>
    <property type="match status" value="1"/>
</dbReference>
<dbReference type="Gene3D" id="3.30.300.20">
    <property type="match status" value="1"/>
</dbReference>
<feature type="region of interest" description="G3" evidence="10">
    <location>
        <begin position="59"/>
        <end position="62"/>
    </location>
</feature>
<dbReference type="SUPFAM" id="SSF54814">
    <property type="entry name" value="Prokaryotic type KH domain (KH-domain type II)"/>
    <property type="match status" value="1"/>
</dbReference>
<name>A0AA45WSW8_9CLOT</name>
<proteinExistence type="inferred from homology"/>
<dbReference type="GO" id="GO:0043024">
    <property type="term" value="F:ribosomal small subunit binding"/>
    <property type="evidence" value="ECO:0007669"/>
    <property type="project" value="TreeGrafter"/>
</dbReference>
<keyword evidence="7 9" id="KW-0342">GTP-binding</keyword>
<dbReference type="InterPro" id="IPR027417">
    <property type="entry name" value="P-loop_NTPase"/>
</dbReference>
<evidence type="ECO:0000256" key="6">
    <source>
        <dbReference type="ARBA" id="ARBA00022884"/>
    </source>
</evidence>
<dbReference type="FunFam" id="3.40.50.300:FF:000094">
    <property type="entry name" value="GTPase Era"/>
    <property type="match status" value="1"/>
</dbReference>
<dbReference type="InterPro" id="IPR030388">
    <property type="entry name" value="G_ERA_dom"/>
</dbReference>
<dbReference type="CDD" id="cd22534">
    <property type="entry name" value="KH-II_Era"/>
    <property type="match status" value="1"/>
</dbReference>
<dbReference type="HAMAP" id="MF_00367">
    <property type="entry name" value="GTPase_Era"/>
    <property type="match status" value="1"/>
</dbReference>
<dbReference type="NCBIfam" id="TIGR00231">
    <property type="entry name" value="small_GTP"/>
    <property type="match status" value="1"/>
</dbReference>
<keyword evidence="4 9" id="KW-0699">rRNA-binding</keyword>
<dbReference type="NCBIfam" id="TIGR00436">
    <property type="entry name" value="era"/>
    <property type="match status" value="1"/>
</dbReference>
<reference evidence="14" key="1">
    <citation type="submission" date="2017-05" db="EMBL/GenBank/DDBJ databases">
        <authorList>
            <person name="Varghese N."/>
            <person name="Submissions S."/>
        </authorList>
    </citation>
    <scope>NUCLEOTIDE SEQUENCE</scope>
    <source>
        <strain evidence="14">Su22</strain>
    </source>
</reference>
<dbReference type="GO" id="GO:0005525">
    <property type="term" value="F:GTP binding"/>
    <property type="evidence" value="ECO:0007669"/>
    <property type="project" value="UniProtKB-UniRule"/>
</dbReference>
<comment type="subunit">
    <text evidence="9">Monomer.</text>
</comment>
<keyword evidence="9" id="KW-0963">Cytoplasm</keyword>
<dbReference type="Proteomes" id="UP001158066">
    <property type="component" value="Unassembled WGS sequence"/>
</dbReference>
<evidence type="ECO:0000256" key="5">
    <source>
        <dbReference type="ARBA" id="ARBA00022741"/>
    </source>
</evidence>
<evidence type="ECO:0000256" key="9">
    <source>
        <dbReference type="HAMAP-Rule" id="MF_00367"/>
    </source>
</evidence>
<evidence type="ECO:0000259" key="13">
    <source>
        <dbReference type="PROSITE" id="PS51713"/>
    </source>
</evidence>
<dbReference type="GO" id="GO:0000028">
    <property type="term" value="P:ribosomal small subunit assembly"/>
    <property type="evidence" value="ECO:0007669"/>
    <property type="project" value="TreeGrafter"/>
</dbReference>
<dbReference type="InterPro" id="IPR015946">
    <property type="entry name" value="KH_dom-like_a/b"/>
</dbReference>